<dbReference type="AlphaFoldDB" id="A0A2I1P9A8"/>
<proteinExistence type="predicted"/>
<dbReference type="OrthoDB" id="4248066at2"/>
<dbReference type="InterPro" id="IPR036291">
    <property type="entry name" value="NAD(P)-bd_dom_sf"/>
</dbReference>
<dbReference type="RefSeq" id="WP_101849907.1">
    <property type="nucleotide sequence ID" value="NZ_PKIZ01000017.1"/>
</dbReference>
<reference evidence="2 3" key="1">
    <citation type="submission" date="2017-12" db="EMBL/GenBank/DDBJ databases">
        <title>Phylogenetic diversity of female urinary microbiome.</title>
        <authorList>
            <person name="Thomas-White K."/>
            <person name="Wolfe A.J."/>
        </authorList>
    </citation>
    <scope>NUCLEOTIDE SEQUENCE [LARGE SCALE GENOMIC DNA]</scope>
    <source>
        <strain evidence="2 3">UMB1298</strain>
    </source>
</reference>
<dbReference type="PANTHER" id="PTHR15020:SF50">
    <property type="entry name" value="UPF0659 PROTEIN YMR090W"/>
    <property type="match status" value="1"/>
</dbReference>
<name>A0A2I1P9A8_9MICO</name>
<dbReference type="InterPro" id="IPR016040">
    <property type="entry name" value="NAD(P)-bd_dom"/>
</dbReference>
<feature type="domain" description="NAD(P)-binding" evidence="1">
    <location>
        <begin position="8"/>
        <end position="189"/>
    </location>
</feature>
<protein>
    <submittedName>
        <fullName evidence="2">NAD-dependent dehydratase</fullName>
    </submittedName>
</protein>
<keyword evidence="3" id="KW-1185">Reference proteome</keyword>
<dbReference type="CDD" id="cd05243">
    <property type="entry name" value="SDR_a5"/>
    <property type="match status" value="1"/>
</dbReference>
<dbReference type="Gene3D" id="3.40.50.720">
    <property type="entry name" value="NAD(P)-binding Rossmann-like Domain"/>
    <property type="match status" value="1"/>
</dbReference>
<organism evidence="2 3">
    <name type="scientific">Kytococcus schroeteri</name>
    <dbReference type="NCBI Taxonomy" id="138300"/>
    <lineage>
        <taxon>Bacteria</taxon>
        <taxon>Bacillati</taxon>
        <taxon>Actinomycetota</taxon>
        <taxon>Actinomycetes</taxon>
        <taxon>Micrococcales</taxon>
        <taxon>Kytococcaceae</taxon>
        <taxon>Kytococcus</taxon>
    </lineage>
</organism>
<evidence type="ECO:0000313" key="3">
    <source>
        <dbReference type="Proteomes" id="UP000234206"/>
    </source>
</evidence>
<dbReference type="PANTHER" id="PTHR15020">
    <property type="entry name" value="FLAVIN REDUCTASE-RELATED"/>
    <property type="match status" value="1"/>
</dbReference>
<evidence type="ECO:0000313" key="2">
    <source>
        <dbReference type="EMBL" id="PKZ41191.1"/>
    </source>
</evidence>
<sequence length="215" mass="22483">MADILIIGGHGKIALQAAALLAGRGDEVTSVVRNPDHAADVRATGATPLVLDVEQAQQVEFVRAMRGRDAVVWSAGAGGGDLARTYAVDQRAAIASMRAARDAGVPRYVMVSFFGSALDHPLPYDEGFFHYAQAKAVADAHLRGTSLAWTILAPSRLTDQPGTGRIEVGAQQPSQIPRADVAATIAHVLGEGSRASLHRTLTMNTGDTPIAEAIA</sequence>
<dbReference type="EMBL" id="PKIZ01000017">
    <property type="protein sequence ID" value="PKZ41191.1"/>
    <property type="molecule type" value="Genomic_DNA"/>
</dbReference>
<dbReference type="Pfam" id="PF13460">
    <property type="entry name" value="NAD_binding_10"/>
    <property type="match status" value="1"/>
</dbReference>
<dbReference type="Proteomes" id="UP000234206">
    <property type="component" value="Unassembled WGS sequence"/>
</dbReference>
<accession>A0A2I1P9A8</accession>
<evidence type="ECO:0000259" key="1">
    <source>
        <dbReference type="Pfam" id="PF13460"/>
    </source>
</evidence>
<dbReference type="SUPFAM" id="SSF51735">
    <property type="entry name" value="NAD(P)-binding Rossmann-fold domains"/>
    <property type="match status" value="1"/>
</dbReference>
<comment type="caution">
    <text evidence="2">The sequence shown here is derived from an EMBL/GenBank/DDBJ whole genome shotgun (WGS) entry which is preliminary data.</text>
</comment>
<gene>
    <name evidence="2" type="ORF">CYJ76_09060</name>
</gene>